<proteinExistence type="predicted"/>
<evidence type="ECO:0000313" key="2">
    <source>
        <dbReference type="EMBL" id="OTN75814.1"/>
    </source>
</evidence>
<evidence type="ECO:0008006" key="4">
    <source>
        <dbReference type="Google" id="ProtNLM"/>
    </source>
</evidence>
<dbReference type="RefSeq" id="WP_256926142.1">
    <property type="nucleotide sequence ID" value="NZ_NGKU01000001.1"/>
</dbReference>
<organism evidence="2 3">
    <name type="scientific">Candidatus Enterococcus testudinis</name>
    <dbReference type="NCBI Taxonomy" id="1834191"/>
    <lineage>
        <taxon>Bacteria</taxon>
        <taxon>Bacillati</taxon>
        <taxon>Bacillota</taxon>
        <taxon>Bacilli</taxon>
        <taxon>Lactobacillales</taxon>
        <taxon>Enterococcaceae</taxon>
        <taxon>Enterococcus</taxon>
    </lineage>
</organism>
<evidence type="ECO:0000313" key="3">
    <source>
        <dbReference type="Proteomes" id="UP000195043"/>
    </source>
</evidence>
<reference evidence="2 3" key="1">
    <citation type="submission" date="2017-05" db="EMBL/GenBank/DDBJ databases">
        <title>The Genome Sequence of Enterococcus sp. 8G7_MSG3316.</title>
        <authorList>
            <consortium name="The Broad Institute Genomics Platform"/>
            <consortium name="The Broad Institute Genomic Center for Infectious Diseases"/>
            <person name="Earl A."/>
            <person name="Manson A."/>
            <person name="Schwartman J."/>
            <person name="Gilmore M."/>
            <person name="Abouelleil A."/>
            <person name="Cao P."/>
            <person name="Chapman S."/>
            <person name="Cusick C."/>
            <person name="Shea T."/>
            <person name="Young S."/>
            <person name="Neafsey D."/>
            <person name="Nusbaum C."/>
            <person name="Birren B."/>
        </authorList>
    </citation>
    <scope>NUCLEOTIDE SEQUENCE [LARGE SCALE GENOMIC DNA]</scope>
    <source>
        <strain evidence="2 3">8G7_MSG3316</strain>
    </source>
</reference>
<name>A0A242A466_9ENTE</name>
<keyword evidence="1" id="KW-0732">Signal</keyword>
<dbReference type="PROSITE" id="PS51257">
    <property type="entry name" value="PROKAR_LIPOPROTEIN"/>
    <property type="match status" value="1"/>
</dbReference>
<keyword evidence="3" id="KW-1185">Reference proteome</keyword>
<dbReference type="Gene3D" id="3.40.190.10">
    <property type="entry name" value="Periplasmic binding protein-like II"/>
    <property type="match status" value="2"/>
</dbReference>
<dbReference type="Pfam" id="PF13416">
    <property type="entry name" value="SBP_bac_8"/>
    <property type="match status" value="1"/>
</dbReference>
<dbReference type="AlphaFoldDB" id="A0A242A466"/>
<dbReference type="InterPro" id="IPR050490">
    <property type="entry name" value="Bact_solute-bd_prot1"/>
</dbReference>
<comment type="caution">
    <text evidence="2">The sequence shown here is derived from an EMBL/GenBank/DDBJ whole genome shotgun (WGS) entry which is preliminary data.</text>
</comment>
<feature type="chain" id="PRO_5038390937" description="ABC transporter substrate-binding protein" evidence="1">
    <location>
        <begin position="21"/>
        <end position="427"/>
    </location>
</feature>
<dbReference type="SUPFAM" id="SSF53850">
    <property type="entry name" value="Periplasmic binding protein-like II"/>
    <property type="match status" value="1"/>
</dbReference>
<dbReference type="EMBL" id="NGKU01000001">
    <property type="protein sequence ID" value="OTN75814.1"/>
    <property type="molecule type" value="Genomic_DNA"/>
</dbReference>
<dbReference type="InterPro" id="IPR006059">
    <property type="entry name" value="SBP"/>
</dbReference>
<dbReference type="Proteomes" id="UP000195043">
    <property type="component" value="Unassembled WGS sequence"/>
</dbReference>
<evidence type="ECO:0000256" key="1">
    <source>
        <dbReference type="SAM" id="SignalP"/>
    </source>
</evidence>
<sequence length="427" mass="47301">MKTKMVFRSIVLCMSLGLMSGCGNNENDASGDGGLTLEVFNIKTETAEQMDNLVKSFEESHPDIKINMTTVGGGTDATAAMQSKFSSGDEPDIFMLGGLADTQTWEHKLYDLSDTDLAKNAIEGTLEGATLNDIHYGVPMNIEGYGWLINKDIFEEANIDSSTLDTYEGLKTAVEALDQKKEELGLSGVFGFSGGETWVDSQFSSNFFAPEFNDSLGETYEATELKLTYAETMKNYLDLAIKYNAQPLESMDYSTSVEELFAGGKVAIIHQGNWIVPTLNSLDESFSKEKLSIVPMTVESEGESKIVAGPAWFWGVNKDKDQEVIDASIEFLTWMYTDEEAMDAIINDFEFIPAYTNFSSDAITDPLSKEIYTYLSDGRTVPWVHNSYPDGYGQNVFGVNLQAYAANQLSWSDFTDVLKTSWAEERK</sequence>
<accession>A0A242A466</accession>
<dbReference type="STRING" id="1834191.A5886_000890"/>
<feature type="signal peptide" evidence="1">
    <location>
        <begin position="1"/>
        <end position="20"/>
    </location>
</feature>
<dbReference type="PANTHER" id="PTHR43649">
    <property type="entry name" value="ARABINOSE-BINDING PROTEIN-RELATED"/>
    <property type="match status" value="1"/>
</dbReference>
<gene>
    <name evidence="2" type="ORF">A5886_000890</name>
</gene>
<protein>
    <recommendedName>
        <fullName evidence="4">ABC transporter substrate-binding protein</fullName>
    </recommendedName>
</protein>